<keyword evidence="7" id="KW-0418">Kinase</keyword>
<evidence type="ECO:0000256" key="6">
    <source>
        <dbReference type="ARBA" id="ARBA00022741"/>
    </source>
</evidence>
<dbReference type="AlphaFoldDB" id="A0A2U2HLM9"/>
<keyword evidence="9 12" id="KW-1133">Transmembrane helix</keyword>
<dbReference type="PRINTS" id="PR00344">
    <property type="entry name" value="BCTRLSENSOR"/>
</dbReference>
<dbReference type="Pfam" id="PF02518">
    <property type="entry name" value="HATPase_c"/>
    <property type="match status" value="1"/>
</dbReference>
<keyword evidence="8" id="KW-0067">ATP-binding</keyword>
<dbReference type="SMART" id="SM00387">
    <property type="entry name" value="HATPase_c"/>
    <property type="match status" value="1"/>
</dbReference>
<evidence type="ECO:0000256" key="7">
    <source>
        <dbReference type="ARBA" id="ARBA00022777"/>
    </source>
</evidence>
<evidence type="ECO:0000256" key="4">
    <source>
        <dbReference type="ARBA" id="ARBA00022679"/>
    </source>
</evidence>
<evidence type="ECO:0000313" key="15">
    <source>
        <dbReference type="EMBL" id="PWF48428.1"/>
    </source>
</evidence>
<evidence type="ECO:0000256" key="10">
    <source>
        <dbReference type="ARBA" id="ARBA00023012"/>
    </source>
</evidence>
<evidence type="ECO:0000256" key="11">
    <source>
        <dbReference type="ARBA" id="ARBA00023136"/>
    </source>
</evidence>
<sequence length="468" mass="51548">MSLRRRLQAYVLGLHLVCFALTIGLYRTQLGLFIGLELLLLVTLAGGFHLVERALEPFDTTRRFQDLLLDQEYGARMKGGGATEIDALVRMFNKMLDALYQERLALGEQQGFLDRLLEATPSAVLVFDFDQRISLVNASAQALLGLDPAQAKGRPLDHWLGGAGQLRGAPGAGERARCLSLLEQLAALAPGEKAMLTDPDGRRYRGQRGQFIDRGFARHFLLLEELTAELENSERGAYEKLIRVLAHEVNNTVAATGSVLESLLYYRAQLAERDSADFCTAIVAVQRRNVSLGEFIERFTRVVKMPEPELRPTSVKEMVDDILWLNREQCKGRGIEICWTRCDAVAALPLDRQLMEQALLNIVKNAVEAVQARQDASGSGGGHVHLSLAHEAGAITLSVADSGDLLGQLTAHQLFTPFFTTKKGGQGIGLLFVREVLTRHGFGYRLAADSNGETRFDIVLARAQDQPG</sequence>
<dbReference type="Proteomes" id="UP000241421">
    <property type="component" value="Unassembled WGS sequence"/>
</dbReference>
<dbReference type="InterPro" id="IPR035965">
    <property type="entry name" value="PAS-like_dom_sf"/>
</dbReference>
<organism evidence="15 16">
    <name type="scientific">Massilia glaciei</name>
    <dbReference type="NCBI Taxonomy" id="1524097"/>
    <lineage>
        <taxon>Bacteria</taxon>
        <taxon>Pseudomonadati</taxon>
        <taxon>Pseudomonadota</taxon>
        <taxon>Betaproteobacteria</taxon>
        <taxon>Burkholderiales</taxon>
        <taxon>Oxalobacteraceae</taxon>
        <taxon>Telluria group</taxon>
        <taxon>Massilia</taxon>
    </lineage>
</organism>
<dbReference type="SMART" id="SM00091">
    <property type="entry name" value="PAS"/>
    <property type="match status" value="1"/>
</dbReference>
<accession>A0A2U2HLM9</accession>
<comment type="subcellular location">
    <subcellularLocation>
        <location evidence="2">Membrane</location>
        <topology evidence="2">Multi-pass membrane protein</topology>
    </subcellularLocation>
</comment>
<dbReference type="GO" id="GO:0030295">
    <property type="term" value="F:protein kinase activator activity"/>
    <property type="evidence" value="ECO:0007669"/>
    <property type="project" value="TreeGrafter"/>
</dbReference>
<evidence type="ECO:0000256" key="12">
    <source>
        <dbReference type="SAM" id="Phobius"/>
    </source>
</evidence>
<dbReference type="SUPFAM" id="SSF55874">
    <property type="entry name" value="ATPase domain of HSP90 chaperone/DNA topoisomerase II/histidine kinase"/>
    <property type="match status" value="1"/>
</dbReference>
<dbReference type="InterPro" id="IPR036890">
    <property type="entry name" value="HATPase_C_sf"/>
</dbReference>
<keyword evidence="5 12" id="KW-0812">Transmembrane</keyword>
<dbReference type="PROSITE" id="PS50109">
    <property type="entry name" value="HIS_KIN"/>
    <property type="match status" value="1"/>
</dbReference>
<dbReference type="GO" id="GO:0004673">
    <property type="term" value="F:protein histidine kinase activity"/>
    <property type="evidence" value="ECO:0007669"/>
    <property type="project" value="UniProtKB-EC"/>
</dbReference>
<dbReference type="CDD" id="cd00130">
    <property type="entry name" value="PAS"/>
    <property type="match status" value="1"/>
</dbReference>
<dbReference type="EMBL" id="PXWF02000196">
    <property type="protein sequence ID" value="PWF48428.1"/>
    <property type="molecule type" value="Genomic_DNA"/>
</dbReference>
<dbReference type="SUPFAM" id="SSF55785">
    <property type="entry name" value="PYP-like sensor domain (PAS domain)"/>
    <property type="match status" value="1"/>
</dbReference>
<dbReference type="InterPro" id="IPR050351">
    <property type="entry name" value="BphY/WalK/GraS-like"/>
</dbReference>
<dbReference type="OrthoDB" id="1931120at2"/>
<dbReference type="Gene3D" id="3.30.450.20">
    <property type="entry name" value="PAS domain"/>
    <property type="match status" value="1"/>
</dbReference>
<dbReference type="GO" id="GO:0016020">
    <property type="term" value="C:membrane"/>
    <property type="evidence" value="ECO:0007669"/>
    <property type="project" value="UniProtKB-SubCell"/>
</dbReference>
<feature type="transmembrane region" description="Helical" evidence="12">
    <location>
        <begin position="7"/>
        <end position="26"/>
    </location>
</feature>
<evidence type="ECO:0000313" key="16">
    <source>
        <dbReference type="Proteomes" id="UP000241421"/>
    </source>
</evidence>
<dbReference type="PROSITE" id="PS50112">
    <property type="entry name" value="PAS"/>
    <property type="match status" value="1"/>
</dbReference>
<reference evidence="15 16" key="1">
    <citation type="submission" date="2018-04" db="EMBL/GenBank/DDBJ databases">
        <title>Massilia violaceinigra sp. nov., a novel purple-pigmented bacterium isolated from Tianshan glacier, Xinjiang, China.</title>
        <authorList>
            <person name="Wang H."/>
        </authorList>
    </citation>
    <scope>NUCLEOTIDE SEQUENCE [LARGE SCALE GENOMIC DNA]</scope>
    <source>
        <strain evidence="15 16">B448-2</strain>
    </source>
</reference>
<evidence type="ECO:0000259" key="13">
    <source>
        <dbReference type="PROSITE" id="PS50109"/>
    </source>
</evidence>
<keyword evidence="4" id="KW-0808">Transferase</keyword>
<feature type="domain" description="PAS" evidence="14">
    <location>
        <begin position="109"/>
        <end position="154"/>
    </location>
</feature>
<dbReference type="RefSeq" id="WP_106757623.1">
    <property type="nucleotide sequence ID" value="NZ_PXWF02000196.1"/>
</dbReference>
<protein>
    <recommendedName>
        <fullName evidence="3">histidine kinase</fullName>
        <ecNumber evidence="3">2.7.13.3</ecNumber>
    </recommendedName>
</protein>
<name>A0A2U2HLM9_9BURK</name>
<dbReference type="GO" id="GO:0005524">
    <property type="term" value="F:ATP binding"/>
    <property type="evidence" value="ECO:0007669"/>
    <property type="project" value="UniProtKB-KW"/>
</dbReference>
<dbReference type="Pfam" id="PF00989">
    <property type="entry name" value="PAS"/>
    <property type="match status" value="1"/>
</dbReference>
<dbReference type="EC" id="2.7.13.3" evidence="3"/>
<keyword evidence="11 12" id="KW-0472">Membrane</keyword>
<keyword evidence="6" id="KW-0547">Nucleotide-binding</keyword>
<evidence type="ECO:0000256" key="3">
    <source>
        <dbReference type="ARBA" id="ARBA00012438"/>
    </source>
</evidence>
<dbReference type="GO" id="GO:0000156">
    <property type="term" value="F:phosphorelay response regulator activity"/>
    <property type="evidence" value="ECO:0007669"/>
    <property type="project" value="TreeGrafter"/>
</dbReference>
<dbReference type="InterPro" id="IPR003594">
    <property type="entry name" value="HATPase_dom"/>
</dbReference>
<dbReference type="InterPro" id="IPR004358">
    <property type="entry name" value="Sig_transdc_His_kin-like_C"/>
</dbReference>
<evidence type="ECO:0000256" key="8">
    <source>
        <dbReference type="ARBA" id="ARBA00022840"/>
    </source>
</evidence>
<comment type="caution">
    <text evidence="15">The sequence shown here is derived from an EMBL/GenBank/DDBJ whole genome shotgun (WGS) entry which is preliminary data.</text>
</comment>
<evidence type="ECO:0000256" key="9">
    <source>
        <dbReference type="ARBA" id="ARBA00022989"/>
    </source>
</evidence>
<keyword evidence="16" id="KW-1185">Reference proteome</keyword>
<dbReference type="PANTHER" id="PTHR42878:SF7">
    <property type="entry name" value="SENSOR HISTIDINE KINASE GLRK"/>
    <property type="match status" value="1"/>
</dbReference>
<dbReference type="InterPro" id="IPR000014">
    <property type="entry name" value="PAS"/>
</dbReference>
<evidence type="ECO:0000259" key="14">
    <source>
        <dbReference type="PROSITE" id="PS50112"/>
    </source>
</evidence>
<evidence type="ECO:0000256" key="1">
    <source>
        <dbReference type="ARBA" id="ARBA00000085"/>
    </source>
</evidence>
<evidence type="ECO:0000256" key="5">
    <source>
        <dbReference type="ARBA" id="ARBA00022692"/>
    </source>
</evidence>
<proteinExistence type="predicted"/>
<keyword evidence="10" id="KW-0902">Two-component regulatory system</keyword>
<dbReference type="InterPro" id="IPR005467">
    <property type="entry name" value="His_kinase_dom"/>
</dbReference>
<feature type="domain" description="Histidine kinase" evidence="13">
    <location>
        <begin position="244"/>
        <end position="464"/>
    </location>
</feature>
<dbReference type="GO" id="GO:0007234">
    <property type="term" value="P:osmosensory signaling via phosphorelay pathway"/>
    <property type="evidence" value="ECO:0007669"/>
    <property type="project" value="TreeGrafter"/>
</dbReference>
<dbReference type="Gene3D" id="3.30.565.10">
    <property type="entry name" value="Histidine kinase-like ATPase, C-terminal domain"/>
    <property type="match status" value="1"/>
</dbReference>
<gene>
    <name evidence="15" type="ORF">C7C56_011965</name>
</gene>
<evidence type="ECO:0000256" key="2">
    <source>
        <dbReference type="ARBA" id="ARBA00004141"/>
    </source>
</evidence>
<dbReference type="PANTHER" id="PTHR42878">
    <property type="entry name" value="TWO-COMPONENT HISTIDINE KINASE"/>
    <property type="match status" value="1"/>
</dbReference>
<dbReference type="GO" id="GO:0006355">
    <property type="term" value="P:regulation of DNA-templated transcription"/>
    <property type="evidence" value="ECO:0007669"/>
    <property type="project" value="InterPro"/>
</dbReference>
<comment type="catalytic activity">
    <reaction evidence="1">
        <text>ATP + protein L-histidine = ADP + protein N-phospho-L-histidine.</text>
        <dbReference type="EC" id="2.7.13.3"/>
    </reaction>
</comment>
<dbReference type="InterPro" id="IPR013767">
    <property type="entry name" value="PAS_fold"/>
</dbReference>